<keyword evidence="2" id="KW-0378">Hydrolase</keyword>
<proteinExistence type="predicted"/>
<evidence type="ECO:0000259" key="4">
    <source>
        <dbReference type="PROSITE" id="PS51462"/>
    </source>
</evidence>
<keyword evidence="3" id="KW-0460">Magnesium</keyword>
<evidence type="ECO:0000256" key="3">
    <source>
        <dbReference type="ARBA" id="ARBA00022842"/>
    </source>
</evidence>
<evidence type="ECO:0000256" key="1">
    <source>
        <dbReference type="ARBA" id="ARBA00001946"/>
    </source>
</evidence>
<name>A0A383AIX0_9ZZZZ</name>
<dbReference type="InterPro" id="IPR020476">
    <property type="entry name" value="Nudix_hydrolase"/>
</dbReference>
<accession>A0A383AIX0</accession>
<comment type="cofactor">
    <cofactor evidence="1">
        <name>Mg(2+)</name>
        <dbReference type="ChEBI" id="CHEBI:18420"/>
    </cofactor>
</comment>
<dbReference type="PRINTS" id="PR00502">
    <property type="entry name" value="NUDIXFAMILY"/>
</dbReference>
<dbReference type="InterPro" id="IPR000086">
    <property type="entry name" value="NUDIX_hydrolase_dom"/>
</dbReference>
<sequence>MNFCSHCGKSVSLKIPEDDNRPRHVCDNCGNIHYQNPKIVAGCIPEWQGKILLCRRAIEPRYGLWTIPAGYMENGETLEQAACRETEEEACARVDLDGLYAVYNIPHVSQVYTIFRGQLADGAFAPGAESLETSLFEENQIPWSEIAFPVVDRTLKRFFLDRPEQRFATFVDTVATPARRR</sequence>
<dbReference type="PANTHER" id="PTHR43222:SF2">
    <property type="entry name" value="NUDIX HYDROLASE 23, CHLOROPLASTIC"/>
    <property type="match status" value="1"/>
</dbReference>
<dbReference type="AlphaFoldDB" id="A0A383AIX0"/>
<dbReference type="EMBL" id="UINC01192094">
    <property type="protein sequence ID" value="SVE07058.1"/>
    <property type="molecule type" value="Genomic_DNA"/>
</dbReference>
<dbReference type="Pfam" id="PF14803">
    <property type="entry name" value="Zn_ribbon_Nudix"/>
    <property type="match status" value="1"/>
</dbReference>
<dbReference type="Gene3D" id="2.20.70.10">
    <property type="match status" value="1"/>
</dbReference>
<dbReference type="CDD" id="cd04511">
    <property type="entry name" value="NUDIX_Hydrolase"/>
    <property type="match status" value="1"/>
</dbReference>
<evidence type="ECO:0000256" key="2">
    <source>
        <dbReference type="ARBA" id="ARBA00022801"/>
    </source>
</evidence>
<dbReference type="GO" id="GO:0016787">
    <property type="term" value="F:hydrolase activity"/>
    <property type="evidence" value="ECO:0007669"/>
    <property type="project" value="UniProtKB-KW"/>
</dbReference>
<dbReference type="InterPro" id="IPR015797">
    <property type="entry name" value="NUDIX_hydrolase-like_dom_sf"/>
</dbReference>
<dbReference type="PROSITE" id="PS51462">
    <property type="entry name" value="NUDIX"/>
    <property type="match status" value="1"/>
</dbReference>
<protein>
    <recommendedName>
        <fullName evidence="4">Nudix hydrolase domain-containing protein</fullName>
    </recommendedName>
</protein>
<dbReference type="SUPFAM" id="SSF55811">
    <property type="entry name" value="Nudix"/>
    <property type="match status" value="1"/>
</dbReference>
<gene>
    <name evidence="5" type="ORF">METZ01_LOCUS459912</name>
</gene>
<reference evidence="5" key="1">
    <citation type="submission" date="2018-05" db="EMBL/GenBank/DDBJ databases">
        <authorList>
            <person name="Lanie J.A."/>
            <person name="Ng W.-L."/>
            <person name="Kazmierczak K.M."/>
            <person name="Andrzejewski T.M."/>
            <person name="Davidsen T.M."/>
            <person name="Wayne K.J."/>
            <person name="Tettelin H."/>
            <person name="Glass J.I."/>
            <person name="Rusch D."/>
            <person name="Podicherti R."/>
            <person name="Tsui H.-C.T."/>
            <person name="Winkler M.E."/>
        </authorList>
    </citation>
    <scope>NUCLEOTIDE SEQUENCE</scope>
</reference>
<evidence type="ECO:0000313" key="5">
    <source>
        <dbReference type="EMBL" id="SVE07058.1"/>
    </source>
</evidence>
<dbReference type="Pfam" id="PF00293">
    <property type="entry name" value="NUDIX"/>
    <property type="match status" value="1"/>
</dbReference>
<dbReference type="Gene3D" id="3.90.79.10">
    <property type="entry name" value="Nucleoside Triphosphate Pyrophosphohydrolase"/>
    <property type="match status" value="1"/>
</dbReference>
<dbReference type="InterPro" id="IPR029401">
    <property type="entry name" value="Nudix_N"/>
</dbReference>
<organism evidence="5">
    <name type="scientific">marine metagenome</name>
    <dbReference type="NCBI Taxonomy" id="408172"/>
    <lineage>
        <taxon>unclassified sequences</taxon>
        <taxon>metagenomes</taxon>
        <taxon>ecological metagenomes</taxon>
    </lineage>
</organism>
<feature type="domain" description="Nudix hydrolase" evidence="4">
    <location>
        <begin position="36"/>
        <end position="159"/>
    </location>
</feature>
<dbReference type="PANTHER" id="PTHR43222">
    <property type="entry name" value="NUDIX HYDROLASE 23"/>
    <property type="match status" value="1"/>
</dbReference>